<evidence type="ECO:0000313" key="3">
    <source>
        <dbReference type="EMBL" id="PLN85204.1"/>
    </source>
</evidence>
<feature type="signal peptide" evidence="2">
    <location>
        <begin position="1"/>
        <end position="17"/>
    </location>
</feature>
<proteinExistence type="predicted"/>
<evidence type="ECO:0000313" key="4">
    <source>
        <dbReference type="Proteomes" id="UP000235023"/>
    </source>
</evidence>
<feature type="chain" id="PRO_5014400093" evidence="2">
    <location>
        <begin position="18"/>
        <end position="88"/>
    </location>
</feature>
<evidence type="ECO:0000256" key="1">
    <source>
        <dbReference type="SAM" id="MobiDB-lite"/>
    </source>
</evidence>
<dbReference type="Proteomes" id="UP000235023">
    <property type="component" value="Unassembled WGS sequence"/>
</dbReference>
<gene>
    <name evidence="3" type="ORF">BDW42DRAFT_191042</name>
</gene>
<reference evidence="4" key="1">
    <citation type="submission" date="2017-12" db="EMBL/GenBank/DDBJ databases">
        <authorList>
            <consortium name="DOE Joint Genome Institute"/>
            <person name="Mondo S.J."/>
            <person name="Kjaerbolling I."/>
            <person name="Vesth T.C."/>
            <person name="Frisvad J.C."/>
            <person name="Nybo J.L."/>
            <person name="Theobald S."/>
            <person name="Kuo A."/>
            <person name="Bowyer P."/>
            <person name="Matsuda Y."/>
            <person name="Lyhne E.K."/>
            <person name="Kogle M.E."/>
            <person name="Clum A."/>
            <person name="Lipzen A."/>
            <person name="Salamov A."/>
            <person name="Ngan C.Y."/>
            <person name="Daum C."/>
            <person name="Chiniquy J."/>
            <person name="Barry K."/>
            <person name="LaButti K."/>
            <person name="Haridas S."/>
            <person name="Simmons B.A."/>
            <person name="Magnuson J.K."/>
            <person name="Mortensen U.H."/>
            <person name="Larsen T.O."/>
            <person name="Grigoriev I.V."/>
            <person name="Baker S.E."/>
            <person name="Andersen M.R."/>
            <person name="Nordberg H.P."/>
            <person name="Cantor M.N."/>
            <person name="Hua S.X."/>
        </authorList>
    </citation>
    <scope>NUCLEOTIDE SEQUENCE [LARGE SCALE GENOMIC DNA]</scope>
    <source>
        <strain evidence="4">IBT 19404</strain>
    </source>
</reference>
<protein>
    <submittedName>
        <fullName evidence="3">Uncharacterized protein</fullName>
    </submittedName>
</protein>
<sequence length="88" mass="9310">MKLILSATLLFASSVLAGVMSDTEQSSRPAEPRLEGAENSDAATAWNASRTPIVRELIVVIGVTTAATPLSIRAVAGRIMSNVTRNRE</sequence>
<feature type="region of interest" description="Disordered" evidence="1">
    <location>
        <begin position="22"/>
        <end position="43"/>
    </location>
</feature>
<keyword evidence="4" id="KW-1185">Reference proteome</keyword>
<keyword evidence="2" id="KW-0732">Signal</keyword>
<dbReference type="EMBL" id="KZ559506">
    <property type="protein sequence ID" value="PLN85204.1"/>
    <property type="molecule type" value="Genomic_DNA"/>
</dbReference>
<accession>A0A2J5I5I9</accession>
<name>A0A2J5I5I9_9EURO</name>
<organism evidence="3 4">
    <name type="scientific">Aspergillus taichungensis</name>
    <dbReference type="NCBI Taxonomy" id="482145"/>
    <lineage>
        <taxon>Eukaryota</taxon>
        <taxon>Fungi</taxon>
        <taxon>Dikarya</taxon>
        <taxon>Ascomycota</taxon>
        <taxon>Pezizomycotina</taxon>
        <taxon>Eurotiomycetes</taxon>
        <taxon>Eurotiomycetidae</taxon>
        <taxon>Eurotiales</taxon>
        <taxon>Aspergillaceae</taxon>
        <taxon>Aspergillus</taxon>
        <taxon>Aspergillus subgen. Circumdati</taxon>
    </lineage>
</organism>
<dbReference type="AlphaFoldDB" id="A0A2J5I5I9"/>
<evidence type="ECO:0000256" key="2">
    <source>
        <dbReference type="SAM" id="SignalP"/>
    </source>
</evidence>